<gene>
    <name evidence="2" type="ORF">pRW7-1_235k_tetX_00108</name>
</gene>
<keyword evidence="1" id="KW-0812">Transmembrane</keyword>
<reference evidence="2" key="1">
    <citation type="submission" date="2020-03" db="EMBL/GenBank/DDBJ databases">
        <title>Deciphering the structural diversity and classification of mobile tigecycline resistance gene tet(X)-bearing plasmidome among bacteria.</title>
        <authorList>
            <person name="Li R."/>
            <person name="Lu X."/>
            <person name="Peng K."/>
            <person name="Liu Z."/>
            <person name="Li Y."/>
            <person name="Liu Y."/>
            <person name="Xiao X."/>
            <person name="Wang Z."/>
        </authorList>
    </citation>
    <scope>NUCLEOTIDE SEQUENCE</scope>
    <source>
        <strain evidence="2">RW7-1</strain>
        <plasmid evidence="2">pRW7-1_235k_tetX</plasmid>
    </source>
</reference>
<organism evidence="2">
    <name type="scientific">Escherichia coli</name>
    <dbReference type="NCBI Taxonomy" id="562"/>
    <lineage>
        <taxon>Bacteria</taxon>
        <taxon>Pseudomonadati</taxon>
        <taxon>Pseudomonadota</taxon>
        <taxon>Gammaproteobacteria</taxon>
        <taxon>Enterobacterales</taxon>
        <taxon>Enterobacteriaceae</taxon>
        <taxon>Escherichia</taxon>
    </lineage>
</organism>
<dbReference type="EMBL" id="MT219825">
    <property type="protein sequence ID" value="QIZ19515.1"/>
    <property type="molecule type" value="Genomic_DNA"/>
</dbReference>
<name>A0A6H1PZN2_ECOLX</name>
<protein>
    <submittedName>
        <fullName evidence="2">Uncharacterized protein</fullName>
    </submittedName>
</protein>
<keyword evidence="1" id="KW-0472">Membrane</keyword>
<keyword evidence="2" id="KW-0614">Plasmid</keyword>
<accession>A0A6H1PZN2</accession>
<geneLocation type="plasmid" evidence="2">
    <name>pRW7-1_235k_tetX</name>
</geneLocation>
<keyword evidence="1" id="KW-1133">Transmembrane helix</keyword>
<proteinExistence type="predicted"/>
<sequence>MTVAERFDHIILVVSLCSLGAMMIIALCGLVIYKRNHSTDKKSR</sequence>
<dbReference type="AlphaFoldDB" id="A0A6H1PZN2"/>
<feature type="transmembrane region" description="Helical" evidence="1">
    <location>
        <begin position="12"/>
        <end position="33"/>
    </location>
</feature>
<evidence type="ECO:0000256" key="1">
    <source>
        <dbReference type="SAM" id="Phobius"/>
    </source>
</evidence>
<evidence type="ECO:0000313" key="2">
    <source>
        <dbReference type="EMBL" id="QIZ19515.1"/>
    </source>
</evidence>